<proteinExistence type="predicted"/>
<dbReference type="AlphaFoldDB" id="A0AAU7LDM8"/>
<dbReference type="EMBL" id="CP157584">
    <property type="protein sequence ID" value="XBP00003.1"/>
    <property type="molecule type" value="Genomic_DNA"/>
</dbReference>
<sequence length="150" mass="17210">MTEPQILWEPENAAPLNEIRICLEPFVRNRGGVTIMENGTLLFLKKADDDVENARLALEEARFLVDFRVKRLPDGNHLVALHGAVAVFVGGGEFQARQEEISSRIEELKFPSEELFVPEGWSEDDFLIGLYGRAKLHRDIRNRKFYARLD</sequence>
<evidence type="ECO:0000313" key="1">
    <source>
        <dbReference type="EMBL" id="XBP00003.1"/>
    </source>
</evidence>
<protein>
    <submittedName>
        <fullName evidence="1">Uncharacterized protein</fullName>
    </submittedName>
</protein>
<reference evidence="1" key="1">
    <citation type="submission" date="2024-05" db="EMBL/GenBank/DDBJ databases">
        <title>Transcriptome analysis of the degradation process of organic nitrogen by two heterotrophic nitrifying and aerobic denitrifying bacteria, Achromobacter sp. HNDS-1 and Enterobacter sp. HNDS-6.</title>
        <authorList>
            <person name="Huang Y."/>
        </authorList>
    </citation>
    <scope>NUCLEOTIDE SEQUENCE</scope>
    <source>
        <strain evidence="1">HNDS-1</strain>
    </source>
</reference>
<dbReference type="KEGG" id="achh:ABFG95_05870"/>
<accession>A0AAU7LDM8</accession>
<organism evidence="1">
    <name type="scientific">Achromobacter sp. HNDS-1</name>
    <dbReference type="NCBI Taxonomy" id="3151598"/>
    <lineage>
        <taxon>Bacteria</taxon>
        <taxon>Pseudomonadati</taxon>
        <taxon>Pseudomonadota</taxon>
        <taxon>Betaproteobacteria</taxon>
        <taxon>Burkholderiales</taxon>
        <taxon>Alcaligenaceae</taxon>
        <taxon>Achromobacter</taxon>
    </lineage>
</organism>
<name>A0AAU7LDM8_9BURK</name>
<dbReference type="RefSeq" id="WP_348995565.1">
    <property type="nucleotide sequence ID" value="NZ_CP157584.1"/>
</dbReference>
<gene>
    <name evidence="1" type="ORF">ABFG95_05870</name>
</gene>